<reference evidence="2 3" key="1">
    <citation type="journal article" date="2008" name="BMC Genomics">
        <title>The missing link: Bordetella petrii is endowed with both the metabolic versatility of environmental bacteria and virulence traits of pathogenic Bordetellae.</title>
        <authorList>
            <person name="Gross R."/>
            <person name="Guzman C.A."/>
            <person name="Sebaihia M."/>
            <person name="Martins Dos Santos V.A."/>
            <person name="Pieper D.H."/>
            <person name="Koebnik R."/>
            <person name="Lechner M."/>
            <person name="Bartels D."/>
            <person name="Buhrmester J."/>
            <person name="Choudhuri J.V."/>
            <person name="Ebensen T."/>
            <person name="Gaigalat L."/>
            <person name="Herrmann S."/>
            <person name="Khachane A.N."/>
            <person name="Larisch C."/>
            <person name="Link S."/>
            <person name="Linke B."/>
            <person name="Meyer F."/>
            <person name="Mormann S."/>
            <person name="Nakunst D."/>
            <person name="Rueckert C."/>
            <person name="Schneiker-Bekel S."/>
            <person name="Schulze K."/>
            <person name="Vorhoelter F.J."/>
            <person name="Yevsa T."/>
            <person name="Engle J.T."/>
            <person name="Goldman W.E."/>
            <person name="Puehler A."/>
            <person name="Goebel U.B."/>
            <person name="Goesmann A."/>
            <person name="Bloecker H."/>
            <person name="Kaiser O."/>
            <person name="Martinez-Arias R."/>
        </authorList>
    </citation>
    <scope>NUCLEOTIDE SEQUENCE [LARGE SCALE GENOMIC DNA]</scope>
    <source>
        <strain evidence="3">ATCC BAA-461 / DSM 12804 / CCUG 43448 / CIP 107267 / Se-1111R</strain>
    </source>
</reference>
<organism evidence="2 3">
    <name type="scientific">Bordetella petrii (strain ATCC BAA-461 / DSM 12804 / CCUG 43448 / CIP 107267 / Se-1111R)</name>
    <dbReference type="NCBI Taxonomy" id="340100"/>
    <lineage>
        <taxon>Bacteria</taxon>
        <taxon>Pseudomonadati</taxon>
        <taxon>Pseudomonadota</taxon>
        <taxon>Betaproteobacteria</taxon>
        <taxon>Burkholderiales</taxon>
        <taxon>Alcaligenaceae</taxon>
        <taxon>Bordetella</taxon>
    </lineage>
</organism>
<gene>
    <name evidence="2" type="ordered locus">Bpet4798</name>
</gene>
<dbReference type="AlphaFoldDB" id="A9IH55"/>
<dbReference type="InterPro" id="IPR042230">
    <property type="entry name" value="CusF_sf"/>
</dbReference>
<evidence type="ECO:0000313" key="3">
    <source>
        <dbReference type="Proteomes" id="UP000001225"/>
    </source>
</evidence>
<evidence type="ECO:0000313" key="2">
    <source>
        <dbReference type="EMBL" id="CAP45150.1"/>
    </source>
</evidence>
<dbReference type="STRING" id="94624.Bpet4798"/>
<protein>
    <submittedName>
        <fullName evidence="2">Exported protein</fullName>
    </submittedName>
</protein>
<dbReference type="Gene3D" id="2.40.50.320">
    <property type="entry name" value="Copper binding periplasmic protein CusF"/>
    <property type="match status" value="1"/>
</dbReference>
<proteinExistence type="predicted"/>
<name>A9IH55_BORPD</name>
<sequence>MQHVHKVVAGLLAAAVLAGGAGLPAQAWAASQEASATATASGEVRRVDAAGGKVTIKHDKISALDLPAMTLVYRADPALLAGIKPGDKVRFTATRRDGRYVVTEITK</sequence>
<evidence type="ECO:0000256" key="1">
    <source>
        <dbReference type="SAM" id="SignalP"/>
    </source>
</evidence>
<keyword evidence="1" id="KW-0732">Signal</keyword>
<feature type="signal peptide" evidence="1">
    <location>
        <begin position="1"/>
        <end position="29"/>
    </location>
</feature>
<dbReference type="InterPro" id="IPR021647">
    <property type="entry name" value="CusF_Ec"/>
</dbReference>
<accession>A9IH55</accession>
<dbReference type="Proteomes" id="UP000001225">
    <property type="component" value="Chromosome"/>
</dbReference>
<keyword evidence="3" id="KW-1185">Reference proteome</keyword>
<dbReference type="eggNOG" id="COG5569">
    <property type="taxonomic scope" value="Bacteria"/>
</dbReference>
<dbReference type="EMBL" id="AM902716">
    <property type="protein sequence ID" value="CAP45150.1"/>
    <property type="molecule type" value="Genomic_DNA"/>
</dbReference>
<dbReference type="Pfam" id="PF11604">
    <property type="entry name" value="CusF_Ec"/>
    <property type="match status" value="1"/>
</dbReference>
<feature type="chain" id="PRO_5002738823" evidence="1">
    <location>
        <begin position="30"/>
        <end position="107"/>
    </location>
</feature>
<dbReference type="KEGG" id="bpt:Bpet4798"/>